<sequence length="136" mass="15554">MKTNVLDASFRATSYQVETSDGVFRLRIGEMHPEFDNFLRRLELSCWGVITAYNPGRVLREEDNAERQIRLLERIEELGWPHFPACNIADDDLWPVEPGYLLLQVREMAVCHLAAEFDQSACVCGDTGAAPRLVWI</sequence>
<accession>A0A1A8XQL1</accession>
<name>A0A1A8XQL1_9RHOO</name>
<dbReference type="RefSeq" id="WP_186410693.1">
    <property type="nucleotide sequence ID" value="NZ_FLQY01000113.1"/>
</dbReference>
<organism evidence="1 2">
    <name type="scientific">Candidatus Propionivibrio aalborgensis</name>
    <dbReference type="NCBI Taxonomy" id="1860101"/>
    <lineage>
        <taxon>Bacteria</taxon>
        <taxon>Pseudomonadati</taxon>
        <taxon>Pseudomonadota</taxon>
        <taxon>Betaproteobacteria</taxon>
        <taxon>Rhodocyclales</taxon>
        <taxon>Rhodocyclaceae</taxon>
        <taxon>Propionivibrio</taxon>
    </lineage>
</organism>
<evidence type="ECO:0000313" key="1">
    <source>
        <dbReference type="EMBL" id="SBT06946.1"/>
    </source>
</evidence>
<dbReference type="Proteomes" id="UP000199600">
    <property type="component" value="Unassembled WGS sequence"/>
</dbReference>
<dbReference type="InterPro" id="IPR021710">
    <property type="entry name" value="DUF3293"/>
</dbReference>
<dbReference type="EMBL" id="FLQY01000113">
    <property type="protein sequence ID" value="SBT06946.1"/>
    <property type="molecule type" value="Genomic_DNA"/>
</dbReference>
<gene>
    <name evidence="1" type="ORF">PROAA_200007</name>
</gene>
<dbReference type="Pfam" id="PF11697">
    <property type="entry name" value="DUF3293"/>
    <property type="match status" value="1"/>
</dbReference>
<evidence type="ECO:0000313" key="2">
    <source>
        <dbReference type="Proteomes" id="UP000199600"/>
    </source>
</evidence>
<dbReference type="AlphaFoldDB" id="A0A1A8XQL1"/>
<proteinExistence type="predicted"/>
<reference evidence="1 2" key="1">
    <citation type="submission" date="2016-06" db="EMBL/GenBank/DDBJ databases">
        <authorList>
            <person name="Kjaerup R.B."/>
            <person name="Dalgaard T.S."/>
            <person name="Juul-Madsen H.R."/>
        </authorList>
    </citation>
    <scope>NUCLEOTIDE SEQUENCE [LARGE SCALE GENOMIC DNA]</scope>
    <source>
        <strain evidence="1">2</strain>
    </source>
</reference>
<evidence type="ECO:0008006" key="3">
    <source>
        <dbReference type="Google" id="ProtNLM"/>
    </source>
</evidence>
<protein>
    <recommendedName>
        <fullName evidence="3">DUF3293 domain-containing protein</fullName>
    </recommendedName>
</protein>
<keyword evidence="2" id="KW-1185">Reference proteome</keyword>